<dbReference type="STRING" id="162209.IJ22_36730"/>
<dbReference type="AlphaFoldDB" id="A0A0U2IN45"/>
<evidence type="ECO:0000256" key="6">
    <source>
        <dbReference type="ARBA" id="ARBA00023136"/>
    </source>
</evidence>
<keyword evidence="5 7" id="KW-1133">Transmembrane helix</keyword>
<feature type="transmembrane region" description="Helical" evidence="7">
    <location>
        <begin position="219"/>
        <end position="241"/>
    </location>
</feature>
<dbReference type="InterPro" id="IPR051393">
    <property type="entry name" value="ABC_transporter_permease"/>
</dbReference>
<sequence>MSSTTIKPEGSPAKRVKRSNKLTRSATWFCFLGLLPILALFTYIRLIPIVKTFYMSLFQWDMVSPKKPFIGLQNYITLFQNENFLISLKNTTIIAFNVFLFSVPFALMLAVLILNQVRFKSWYEAIYFLPFIAPMVPVTVIWKWILDANNGLMNYFISFFGISSKAWLLDPKLAIVSVIMLTVWKTLGYNMVIFMVGLKGISKEYYEAAAIDGATGIKAFWHITVPILKPITVFVSVITLIHSYNVFSQIYILASDVQGAPGYVVRVLVYDMIENGFRFFKMGYASAEAVILFLIVLALTLIQLGLAKERTSSKKGLS</sequence>
<dbReference type="GO" id="GO:0005886">
    <property type="term" value="C:plasma membrane"/>
    <property type="evidence" value="ECO:0007669"/>
    <property type="project" value="UniProtKB-SubCell"/>
</dbReference>
<feature type="transmembrane region" description="Helical" evidence="7">
    <location>
        <begin position="93"/>
        <end position="114"/>
    </location>
</feature>
<dbReference type="EMBL" id="CP013652">
    <property type="protein sequence ID" value="ALS24011.1"/>
    <property type="molecule type" value="Genomic_DNA"/>
</dbReference>
<organism evidence="8 9">
    <name type="scientific">Paenibacillus naphthalenovorans</name>
    <dbReference type="NCBI Taxonomy" id="162209"/>
    <lineage>
        <taxon>Bacteria</taxon>
        <taxon>Bacillati</taxon>
        <taxon>Bacillota</taxon>
        <taxon>Bacilli</taxon>
        <taxon>Bacillales</taxon>
        <taxon>Paenibacillaceae</taxon>
        <taxon>Paenibacillus</taxon>
    </lineage>
</organism>
<evidence type="ECO:0000256" key="4">
    <source>
        <dbReference type="ARBA" id="ARBA00022692"/>
    </source>
</evidence>
<dbReference type="InterPro" id="IPR035906">
    <property type="entry name" value="MetI-like_sf"/>
</dbReference>
<feature type="transmembrane region" description="Helical" evidence="7">
    <location>
        <begin position="173"/>
        <end position="198"/>
    </location>
</feature>
<dbReference type="PROSITE" id="PS50928">
    <property type="entry name" value="ABC_TM1"/>
    <property type="match status" value="1"/>
</dbReference>
<keyword evidence="6 7" id="KW-0472">Membrane</keyword>
<feature type="transmembrane region" description="Helical" evidence="7">
    <location>
        <begin position="126"/>
        <end position="145"/>
    </location>
</feature>
<protein>
    <submittedName>
        <fullName evidence="8">Sugar ABC transporter permease</fullName>
    </submittedName>
</protein>
<dbReference type="SUPFAM" id="SSF161098">
    <property type="entry name" value="MetI-like"/>
    <property type="match status" value="1"/>
</dbReference>
<evidence type="ECO:0000256" key="7">
    <source>
        <dbReference type="RuleBase" id="RU363032"/>
    </source>
</evidence>
<dbReference type="KEGG" id="pnp:IJ22_36730"/>
<feature type="transmembrane region" description="Helical" evidence="7">
    <location>
        <begin position="289"/>
        <end position="307"/>
    </location>
</feature>
<dbReference type="Proteomes" id="UP000061660">
    <property type="component" value="Chromosome"/>
</dbReference>
<comment type="similarity">
    <text evidence="7">Belongs to the binding-protein-dependent transport system permease family.</text>
</comment>
<dbReference type="Gene3D" id="1.10.3720.10">
    <property type="entry name" value="MetI-like"/>
    <property type="match status" value="1"/>
</dbReference>
<dbReference type="InterPro" id="IPR000515">
    <property type="entry name" value="MetI-like"/>
</dbReference>
<keyword evidence="9" id="KW-1185">Reference proteome</keyword>
<dbReference type="PANTHER" id="PTHR30193:SF37">
    <property type="entry name" value="INNER MEMBRANE ABC TRANSPORTER PERMEASE PROTEIN YCJO"/>
    <property type="match status" value="1"/>
</dbReference>
<name>A0A0U2IN45_9BACL</name>
<evidence type="ECO:0000256" key="2">
    <source>
        <dbReference type="ARBA" id="ARBA00022448"/>
    </source>
</evidence>
<proteinExistence type="inferred from homology"/>
<evidence type="ECO:0000313" key="8">
    <source>
        <dbReference type="EMBL" id="ALS24011.1"/>
    </source>
</evidence>
<dbReference type="GO" id="GO:0055085">
    <property type="term" value="P:transmembrane transport"/>
    <property type="evidence" value="ECO:0007669"/>
    <property type="project" value="InterPro"/>
</dbReference>
<keyword evidence="3" id="KW-1003">Cell membrane</keyword>
<accession>A0A0U2IN45</accession>
<evidence type="ECO:0000256" key="1">
    <source>
        <dbReference type="ARBA" id="ARBA00004651"/>
    </source>
</evidence>
<dbReference type="CDD" id="cd06261">
    <property type="entry name" value="TM_PBP2"/>
    <property type="match status" value="1"/>
</dbReference>
<comment type="subcellular location">
    <subcellularLocation>
        <location evidence="1 7">Cell membrane</location>
        <topology evidence="1 7">Multi-pass membrane protein</topology>
    </subcellularLocation>
</comment>
<reference evidence="8 9" key="2">
    <citation type="journal article" date="2016" name="Genome Announc.">
        <title>Complete Genome Sequences of Two Interactive Moderate Thermophiles, Paenibacillus napthalenovorans 32O-Y and Paenibacillus sp. 32O-W.</title>
        <authorList>
            <person name="Butler R.R.III."/>
            <person name="Wang J."/>
            <person name="Stark B.C."/>
            <person name="Pombert J.F."/>
        </authorList>
    </citation>
    <scope>NUCLEOTIDE SEQUENCE [LARGE SCALE GENOMIC DNA]</scope>
    <source>
        <strain evidence="8 9">32O-Y</strain>
    </source>
</reference>
<keyword evidence="2 7" id="KW-0813">Transport</keyword>
<dbReference type="PANTHER" id="PTHR30193">
    <property type="entry name" value="ABC TRANSPORTER PERMEASE PROTEIN"/>
    <property type="match status" value="1"/>
</dbReference>
<dbReference type="PATRIC" id="fig|162209.4.peg.3911"/>
<dbReference type="Pfam" id="PF00528">
    <property type="entry name" value="BPD_transp_1"/>
    <property type="match status" value="1"/>
</dbReference>
<dbReference type="RefSeq" id="WP_054817492.1">
    <property type="nucleotide sequence ID" value="NZ_BJCS01000005.1"/>
</dbReference>
<evidence type="ECO:0000256" key="3">
    <source>
        <dbReference type="ARBA" id="ARBA00022475"/>
    </source>
</evidence>
<evidence type="ECO:0000313" key="9">
    <source>
        <dbReference type="Proteomes" id="UP000061660"/>
    </source>
</evidence>
<gene>
    <name evidence="8" type="ORF">IJ22_36730</name>
</gene>
<feature type="transmembrane region" description="Helical" evidence="7">
    <location>
        <begin position="25"/>
        <end position="47"/>
    </location>
</feature>
<evidence type="ECO:0000256" key="5">
    <source>
        <dbReference type="ARBA" id="ARBA00022989"/>
    </source>
</evidence>
<reference evidence="9" key="1">
    <citation type="submission" date="2015-12" db="EMBL/GenBank/DDBJ databases">
        <title>Complete genome sequences of two moderately thermophilic Paenibacillus species.</title>
        <authorList>
            <person name="Butler R.III."/>
            <person name="Wang J."/>
            <person name="Stark B.C."/>
            <person name="Pombert J.-F."/>
        </authorList>
    </citation>
    <scope>NUCLEOTIDE SEQUENCE [LARGE SCALE GENOMIC DNA]</scope>
    <source>
        <strain evidence="9">32O-Y</strain>
    </source>
</reference>
<keyword evidence="4 7" id="KW-0812">Transmembrane</keyword>